<gene>
    <name evidence="1" type="ORF">HDG41_007448</name>
</gene>
<reference evidence="1 2" key="1">
    <citation type="submission" date="2020-08" db="EMBL/GenBank/DDBJ databases">
        <title>Genomic Encyclopedia of Type Strains, Phase IV (KMG-V): Genome sequencing to study the core and pangenomes of soil and plant-associated prokaryotes.</title>
        <authorList>
            <person name="Whitman W."/>
        </authorList>
    </citation>
    <scope>NUCLEOTIDE SEQUENCE [LARGE SCALE GENOMIC DNA]</scope>
    <source>
        <strain evidence="1 2">JPY162</strain>
    </source>
</reference>
<sequence>MKNAKSLYHDHRFPVAVISHAVRWYFRFQLSLRDIEARSFRSRSTASGRSALLRPYRADFAPARRVQRNRYRLPRSVTNIPSGCPLPAWAALLWRAGRIERQTSRAISGSSHSDRDTPFEPHLVDVQKAQAAPKTSPTRPADDDGREAVPVMKRFRFLHHFILSLAYRQPDNAGAS</sequence>
<organism evidence="1 2">
    <name type="scientific">Paraburkholderia youngii</name>
    <dbReference type="NCBI Taxonomy" id="2782701"/>
    <lineage>
        <taxon>Bacteria</taxon>
        <taxon>Pseudomonadati</taxon>
        <taxon>Pseudomonadota</taxon>
        <taxon>Betaproteobacteria</taxon>
        <taxon>Burkholderiales</taxon>
        <taxon>Burkholderiaceae</taxon>
        <taxon>Paraburkholderia</taxon>
    </lineage>
</organism>
<evidence type="ECO:0000313" key="2">
    <source>
        <dbReference type="Proteomes" id="UP000592820"/>
    </source>
</evidence>
<proteinExistence type="predicted"/>
<evidence type="ECO:0008006" key="3">
    <source>
        <dbReference type="Google" id="ProtNLM"/>
    </source>
</evidence>
<dbReference type="Proteomes" id="UP000592820">
    <property type="component" value="Unassembled WGS sequence"/>
</dbReference>
<accession>A0A7W8LE55</accession>
<dbReference type="EMBL" id="JACHDE010000032">
    <property type="protein sequence ID" value="MBB5405352.1"/>
    <property type="molecule type" value="Genomic_DNA"/>
</dbReference>
<comment type="caution">
    <text evidence="1">The sequence shown here is derived from an EMBL/GenBank/DDBJ whole genome shotgun (WGS) entry which is preliminary data.</text>
</comment>
<dbReference type="RefSeq" id="WP_375792191.1">
    <property type="nucleotide sequence ID" value="NZ_JACHDE010000032.1"/>
</dbReference>
<dbReference type="AlphaFoldDB" id="A0A7W8LE55"/>
<protein>
    <recommendedName>
        <fullName evidence="3">Transposase</fullName>
    </recommendedName>
</protein>
<evidence type="ECO:0000313" key="1">
    <source>
        <dbReference type="EMBL" id="MBB5405352.1"/>
    </source>
</evidence>
<name>A0A7W8LE55_9BURK</name>